<comment type="caution">
    <text evidence="1">The sequence shown here is derived from an EMBL/GenBank/DDBJ whole genome shotgun (WGS) entry which is preliminary data.</text>
</comment>
<evidence type="ECO:0000313" key="1">
    <source>
        <dbReference type="EMBL" id="TGY00117.1"/>
    </source>
</evidence>
<dbReference type="Proteomes" id="UP000307720">
    <property type="component" value="Unassembled WGS sequence"/>
</dbReference>
<dbReference type="EMBL" id="SRZB01000003">
    <property type="protein sequence ID" value="TGY00117.1"/>
    <property type="molecule type" value="Genomic_DNA"/>
</dbReference>
<name>A0AC61R1L1_9FIRM</name>
<proteinExistence type="predicted"/>
<protein>
    <submittedName>
        <fullName evidence="1">SH3 domain-containing protein</fullName>
    </submittedName>
</protein>
<organism evidence="1 2">
    <name type="scientific">Hominisplanchenecus murintestinalis</name>
    <dbReference type="NCBI Taxonomy" id="2941517"/>
    <lineage>
        <taxon>Bacteria</taxon>
        <taxon>Bacillati</taxon>
        <taxon>Bacillota</taxon>
        <taxon>Clostridia</taxon>
        <taxon>Lachnospirales</taxon>
        <taxon>Lachnospiraceae</taxon>
        <taxon>Hominisplanchenecus</taxon>
    </lineage>
</organism>
<evidence type="ECO:0000313" key="2">
    <source>
        <dbReference type="Proteomes" id="UP000307720"/>
    </source>
</evidence>
<keyword evidence="2" id="KW-1185">Reference proteome</keyword>
<sequence length="304" mass="33934">MDNFREWISDNLRYILLGLAVILIIVLAVFAVRFFGSSGGKDKQKESESQSQAVVETQSPGETEASNALVQNDPAILETVQKYYKAVGEKDIESLKQIVEVLDEKDQQAIESNSVIESYNNISVYSKNGLHEGSYVVYVYYEGKLTGYETQVPSLMGLYLRTRGDGSLCVANWDNDEEIKAYIEKQKSEQDVKELIERVNKACKEAEDSDPELKAYMESLEVPETESVIPSGGEVDVEVNKLVQAKEACNIRSDSREDADVVGSLSEGETITRIRKLDNGWSEVRLSEGSGFVRSDLLTEDVKQ</sequence>
<gene>
    <name evidence="1" type="ORF">E5357_03640</name>
</gene>
<accession>A0AC61R1L1</accession>
<reference evidence="1" key="1">
    <citation type="submission" date="2019-04" db="EMBL/GenBank/DDBJ databases">
        <title>Microbes associate with the intestines of laboratory mice.</title>
        <authorList>
            <person name="Navarre W."/>
            <person name="Wong E."/>
            <person name="Huang K."/>
            <person name="Tropini C."/>
            <person name="Ng K."/>
            <person name="Yu B."/>
        </authorList>
    </citation>
    <scope>NUCLEOTIDE SEQUENCE</scope>
    <source>
        <strain evidence="1">NM72_1-8</strain>
    </source>
</reference>